<keyword evidence="3" id="KW-1185">Reference proteome</keyword>
<comment type="caution">
    <text evidence="2">The sequence shown here is derived from an EMBL/GenBank/DDBJ whole genome shotgun (WGS) entry which is preliminary data.</text>
</comment>
<organism evidence="2 3">
    <name type="scientific">Alkalibacillus flavidus</name>
    <dbReference type="NCBI Taxonomy" id="546021"/>
    <lineage>
        <taxon>Bacteria</taxon>
        <taxon>Bacillati</taxon>
        <taxon>Bacillota</taxon>
        <taxon>Bacilli</taxon>
        <taxon>Bacillales</taxon>
        <taxon>Bacillaceae</taxon>
        <taxon>Alkalibacillus</taxon>
    </lineage>
</organism>
<keyword evidence="1" id="KW-1133">Transmembrane helix</keyword>
<evidence type="ECO:0000256" key="1">
    <source>
        <dbReference type="SAM" id="Phobius"/>
    </source>
</evidence>
<keyword evidence="1" id="KW-0472">Membrane</keyword>
<dbReference type="InterPro" id="IPR025912">
    <property type="entry name" value="YrvL"/>
</dbReference>
<evidence type="ECO:0000313" key="3">
    <source>
        <dbReference type="Proteomes" id="UP001549167"/>
    </source>
</evidence>
<gene>
    <name evidence="2" type="ORF">ABID56_001364</name>
</gene>
<dbReference type="Proteomes" id="UP001549167">
    <property type="component" value="Unassembled WGS sequence"/>
</dbReference>
<sequence length="142" mass="15265">MEKSRSPKVGAWVGLSLLVIVILSAIVAVYFLAMAGAFELLGVQYESVWRLALFAGGFFLIGAVLDVLVNPLADILAGQVSGRAVSILVKIMLDTLSNWVSLFVMNVWVSSVLLSSQAMMLLAIVIALIEFGLEQTHSKQSP</sequence>
<protein>
    <recommendedName>
        <fullName evidence="4">Regulatory protein YrvL</fullName>
    </recommendedName>
</protein>
<proteinExistence type="predicted"/>
<accession>A0ABV2KUM4</accession>
<reference evidence="2 3" key="1">
    <citation type="submission" date="2024-06" db="EMBL/GenBank/DDBJ databases">
        <title>Genomic Encyclopedia of Type Strains, Phase IV (KMG-IV): sequencing the most valuable type-strain genomes for metagenomic binning, comparative biology and taxonomic classification.</title>
        <authorList>
            <person name="Goeker M."/>
        </authorList>
    </citation>
    <scope>NUCLEOTIDE SEQUENCE [LARGE SCALE GENOMIC DNA]</scope>
    <source>
        <strain evidence="2 3">DSM 23520</strain>
    </source>
</reference>
<feature type="transmembrane region" description="Helical" evidence="1">
    <location>
        <begin position="53"/>
        <end position="73"/>
    </location>
</feature>
<name>A0ABV2KUM4_9BACI</name>
<feature type="transmembrane region" description="Helical" evidence="1">
    <location>
        <begin position="114"/>
        <end position="133"/>
    </location>
</feature>
<dbReference type="EMBL" id="JBEPMX010000006">
    <property type="protein sequence ID" value="MET3683269.1"/>
    <property type="molecule type" value="Genomic_DNA"/>
</dbReference>
<feature type="transmembrane region" description="Helical" evidence="1">
    <location>
        <begin position="12"/>
        <end position="33"/>
    </location>
</feature>
<keyword evidence="1" id="KW-0812">Transmembrane</keyword>
<evidence type="ECO:0000313" key="2">
    <source>
        <dbReference type="EMBL" id="MET3683269.1"/>
    </source>
</evidence>
<dbReference type="Pfam" id="PF14184">
    <property type="entry name" value="YrvL"/>
    <property type="match status" value="1"/>
</dbReference>
<dbReference type="RefSeq" id="WP_354219851.1">
    <property type="nucleotide sequence ID" value="NZ_JBEPMX010000006.1"/>
</dbReference>
<evidence type="ECO:0008006" key="4">
    <source>
        <dbReference type="Google" id="ProtNLM"/>
    </source>
</evidence>